<dbReference type="OrthoDB" id="10252235at2759"/>
<feature type="domain" description="5'-Nucleotidase C-terminal" evidence="5">
    <location>
        <begin position="381"/>
        <end position="525"/>
    </location>
</feature>
<proteinExistence type="inferred from homology"/>
<evidence type="ECO:0000259" key="5">
    <source>
        <dbReference type="Pfam" id="PF02872"/>
    </source>
</evidence>
<feature type="region of interest" description="Disordered" evidence="3">
    <location>
        <begin position="721"/>
        <end position="766"/>
    </location>
</feature>
<dbReference type="InterPro" id="IPR029052">
    <property type="entry name" value="Metallo-depent_PP-like"/>
</dbReference>
<keyword evidence="2" id="KW-0732">Signal</keyword>
<protein>
    <submittedName>
        <fullName evidence="6">Related to 5`-nucleotidase</fullName>
    </submittedName>
</protein>
<name>A0A5C3E070_9BASI</name>
<dbReference type="GO" id="GO:0009166">
    <property type="term" value="P:nucleotide catabolic process"/>
    <property type="evidence" value="ECO:0007669"/>
    <property type="project" value="InterPro"/>
</dbReference>
<feature type="region of interest" description="Disordered" evidence="3">
    <location>
        <begin position="804"/>
        <end position="831"/>
    </location>
</feature>
<dbReference type="AlphaFoldDB" id="A0A5C3E070"/>
<dbReference type="GO" id="GO:0016787">
    <property type="term" value="F:hydrolase activity"/>
    <property type="evidence" value="ECO:0007669"/>
    <property type="project" value="InterPro"/>
</dbReference>
<dbReference type="Gene3D" id="3.90.780.10">
    <property type="entry name" value="5'-Nucleotidase, C-terminal domain"/>
    <property type="match status" value="1"/>
</dbReference>
<feature type="compositionally biased region" description="Low complexity" evidence="3">
    <location>
        <begin position="805"/>
        <end position="821"/>
    </location>
</feature>
<dbReference type="SUPFAM" id="SSF56300">
    <property type="entry name" value="Metallo-dependent phosphatases"/>
    <property type="match status" value="1"/>
</dbReference>
<organism evidence="6 7">
    <name type="scientific">Ustilago trichophora</name>
    <dbReference type="NCBI Taxonomy" id="86804"/>
    <lineage>
        <taxon>Eukaryota</taxon>
        <taxon>Fungi</taxon>
        <taxon>Dikarya</taxon>
        <taxon>Basidiomycota</taxon>
        <taxon>Ustilaginomycotina</taxon>
        <taxon>Ustilaginomycetes</taxon>
        <taxon>Ustilaginales</taxon>
        <taxon>Ustilaginaceae</taxon>
        <taxon>Ustilago</taxon>
    </lineage>
</organism>
<dbReference type="InterPro" id="IPR006179">
    <property type="entry name" value="5_nucleotidase/apyrase"/>
</dbReference>
<feature type="region of interest" description="Disordered" evidence="3">
    <location>
        <begin position="520"/>
        <end position="561"/>
    </location>
</feature>
<evidence type="ECO:0000313" key="6">
    <source>
        <dbReference type="EMBL" id="SPO22951.1"/>
    </source>
</evidence>
<feature type="region of interest" description="Disordered" evidence="3">
    <location>
        <begin position="1005"/>
        <end position="1113"/>
    </location>
</feature>
<dbReference type="EMBL" id="OOIN01000005">
    <property type="protein sequence ID" value="SPO22951.1"/>
    <property type="molecule type" value="Genomic_DNA"/>
</dbReference>
<keyword evidence="7" id="KW-1185">Reference proteome</keyword>
<dbReference type="PRINTS" id="PR01607">
    <property type="entry name" value="APYRASEFAMLY"/>
</dbReference>
<dbReference type="InterPro" id="IPR008334">
    <property type="entry name" value="5'-Nucleotdase_C"/>
</dbReference>
<reference evidence="6 7" key="1">
    <citation type="submission" date="2018-03" db="EMBL/GenBank/DDBJ databases">
        <authorList>
            <person name="Guldener U."/>
        </authorList>
    </citation>
    <scope>NUCLEOTIDE SEQUENCE [LARGE SCALE GENOMIC DNA]</scope>
    <source>
        <strain evidence="6 7">NBRC100155</strain>
    </source>
</reference>
<dbReference type="InterPro" id="IPR004843">
    <property type="entry name" value="Calcineurin-like_PHP"/>
</dbReference>
<dbReference type="Gene3D" id="3.60.21.10">
    <property type="match status" value="1"/>
</dbReference>
<dbReference type="Proteomes" id="UP000324022">
    <property type="component" value="Unassembled WGS sequence"/>
</dbReference>
<dbReference type="Pfam" id="PF00149">
    <property type="entry name" value="Metallophos"/>
    <property type="match status" value="1"/>
</dbReference>
<feature type="compositionally biased region" description="Basic and acidic residues" evidence="3">
    <location>
        <begin position="1090"/>
        <end position="1105"/>
    </location>
</feature>
<feature type="compositionally biased region" description="Low complexity" evidence="3">
    <location>
        <begin position="722"/>
        <end position="741"/>
    </location>
</feature>
<accession>A0A5C3E070</accession>
<feature type="domain" description="Calcineurin-like phosphoesterase" evidence="4">
    <location>
        <begin position="70"/>
        <end position="274"/>
    </location>
</feature>
<dbReference type="InterPro" id="IPR036907">
    <property type="entry name" value="5'-Nucleotdase_C_sf"/>
</dbReference>
<feature type="compositionally biased region" description="Polar residues" evidence="3">
    <location>
        <begin position="1046"/>
        <end position="1089"/>
    </location>
</feature>
<evidence type="ECO:0000256" key="3">
    <source>
        <dbReference type="SAM" id="MobiDB-lite"/>
    </source>
</evidence>
<dbReference type="SUPFAM" id="SSF55816">
    <property type="entry name" value="5'-nucleotidase (syn. UDP-sugar hydrolase), C-terminal domain"/>
    <property type="match status" value="2"/>
</dbReference>
<evidence type="ECO:0000313" key="7">
    <source>
        <dbReference type="Proteomes" id="UP000324022"/>
    </source>
</evidence>
<feature type="region of interest" description="Disordered" evidence="3">
    <location>
        <begin position="44"/>
        <end position="65"/>
    </location>
</feature>
<evidence type="ECO:0000256" key="1">
    <source>
        <dbReference type="ARBA" id="ARBA00006654"/>
    </source>
</evidence>
<dbReference type="Pfam" id="PF02872">
    <property type="entry name" value="5_nucleotid_C"/>
    <property type="match status" value="1"/>
</dbReference>
<evidence type="ECO:0000256" key="2">
    <source>
        <dbReference type="ARBA" id="ARBA00022729"/>
    </source>
</evidence>
<gene>
    <name evidence="6" type="ORF">UTRI_01629</name>
</gene>
<comment type="similarity">
    <text evidence="1">Belongs to the 5'-nucleotidase family.</text>
</comment>
<feature type="compositionally biased region" description="Basic and acidic residues" evidence="3">
    <location>
        <begin position="1013"/>
        <end position="1028"/>
    </location>
</feature>
<dbReference type="PANTHER" id="PTHR11575">
    <property type="entry name" value="5'-NUCLEOTIDASE-RELATED"/>
    <property type="match status" value="1"/>
</dbReference>
<sequence length="1133" mass="123838">MPVTLPIIHFNDVYRVRQKDKKSGRTIGADQFAAKIQSIRQSWGEPSNLSNLPPPTSSPRDWTAHSTQRERKGLVLFSGDLYSPSVESSVTRGTHLVPVINAMNLDCACLGNHDWDFGYPHLQTLMGKNNFPWLFSNVVDRSGKDKDEEKEKECSNWDEDFRDDDNQVDGTLRYWTTTVQGVKVGCIGIVEKEWIATVPSFPEGFVYRNMVKTALKLSHTLRDPKGEACELVIAITHSRLPNDIDFANAVGAVSNPDANSHGVDLVLGGHDHIYYVGNGASKFSGDEFPRGEPGTEKDTAAMVVKSGTDFRDLSELKLELTDPDNSAVRRRTIKSLSVQRYRASPDDPTSPELKSLLDDLLAKISKSTGQSVAYTLTPWDVRSEKVRTDESAFGNFVADVLMNSYEEVLRERDNRGELSEKRPPNAREVDCCIICGGSLRGDQMYGPGKIALSDVLEILPFEDAVVCKELKGQDIWDALENGLSMYPKQEGKFPQVAGMMVKWDSRKPPGQRLVSVELLDNPLDTPASRNGDDNSMQVDGDEAKPSNSSSSEEEGDVGKLRRFSVTKLPGGGYDVEVHRPALISRGPLEMDKTYRVVTREYLAEGYDGFDALKRGRFVVDHENGQLMSAIVRKFLLGASYLWRMKQIRRLQAENSSSISDNITAAESGRIAELKSDAASGIGRTTTAEEDVKGMDTLSKRTRIAITRARSLNLLKRAAMKHQSNNNNGEEVQEQQQQQQQQPRTPIKGARNRAGSLGSGGDDNDVWRMVVDQSPGGFRDALHVGGSEHHSKYDSVSKRFNEPLGSTSAVASTSTGAATTRALEGDKELGQAKRPRIAQEEGLGEVQKNALFDPTLASGLLTQIKELLTLVSKAAEPEGLLYVPSTSTNSDINTNTTADEDMETDSGEANIALGSMAVDEGDADATLAFLTAGGANNSSRNDSKGTPTQLSQDIVRRASELRASFKKLEEAAKNLPGGMDVGLKEQQRLLSALEGFIRKQDEGLAQLSQGQTEDGDKKETEQGGKREGAFEGGQKISSANFKHGAVASTSFHLDQQQMEQLRQDIKASNPNNDNNTAESGSNGVQQQSKDGQGKEGAHIAKTKCETDAEDDTSNLAFVSPLVDGRLVDLARQNS</sequence>
<evidence type="ECO:0000259" key="4">
    <source>
        <dbReference type="Pfam" id="PF00149"/>
    </source>
</evidence>
<dbReference type="PANTHER" id="PTHR11575:SF48">
    <property type="entry name" value="5'-NUCLEOTIDASE"/>
    <property type="match status" value="1"/>
</dbReference>